<dbReference type="InterPro" id="IPR011009">
    <property type="entry name" value="Kinase-like_dom_sf"/>
</dbReference>
<evidence type="ECO:0000313" key="3">
    <source>
        <dbReference type="Proteomes" id="UP000032180"/>
    </source>
</evidence>
<keyword evidence="3" id="KW-1185">Reference proteome</keyword>
<feature type="domain" description="Serine-threonine/tyrosine-protein kinase catalytic" evidence="1">
    <location>
        <begin position="36"/>
        <end position="112"/>
    </location>
</feature>
<dbReference type="Proteomes" id="UP000032180">
    <property type="component" value="Chromosome 5"/>
</dbReference>
<dbReference type="InterPro" id="IPR001245">
    <property type="entry name" value="Ser-Thr/Tyr_kinase_cat_dom"/>
</dbReference>
<organism evidence="2 3">
    <name type="scientific">Leersia perrieri</name>
    <dbReference type="NCBI Taxonomy" id="77586"/>
    <lineage>
        <taxon>Eukaryota</taxon>
        <taxon>Viridiplantae</taxon>
        <taxon>Streptophyta</taxon>
        <taxon>Embryophyta</taxon>
        <taxon>Tracheophyta</taxon>
        <taxon>Spermatophyta</taxon>
        <taxon>Magnoliopsida</taxon>
        <taxon>Liliopsida</taxon>
        <taxon>Poales</taxon>
        <taxon>Poaceae</taxon>
        <taxon>BOP clade</taxon>
        <taxon>Oryzoideae</taxon>
        <taxon>Oryzeae</taxon>
        <taxon>Oryzinae</taxon>
        <taxon>Leersia</taxon>
    </lineage>
</organism>
<dbReference type="PANTHER" id="PTHR45631:SF182">
    <property type="entry name" value="OS05G0246600 PROTEIN"/>
    <property type="match status" value="1"/>
</dbReference>
<dbReference type="EnsemblPlants" id="LPERR05G07290.1">
    <property type="protein sequence ID" value="LPERR05G07290.1"/>
    <property type="gene ID" value="LPERR05G07290"/>
</dbReference>
<sequence>MTLKRNTDSGVLPKADPYKSWRFKYKELQIIMNDWRNDGTAVAVKVESQTSLRGNHKQVLAEVQHLTRVHHKNLVSLIGYCDDKERRCHVYEYMDGGTLEGQVRKLNLNHSLAATPKHRARICQWSLQTSHPGESNDVYSFVVVLMVIITGKPAIVTINGTERNLAQCVRDWLSSGGIEAITLRGYEITATSVL</sequence>
<proteinExistence type="predicted"/>
<dbReference type="HOGENOM" id="CLU_1404302_0_0_1"/>
<evidence type="ECO:0000313" key="2">
    <source>
        <dbReference type="EnsemblPlants" id="LPERR05G07290.1"/>
    </source>
</evidence>
<dbReference type="STRING" id="77586.A0A0D9WEC3"/>
<dbReference type="Gene3D" id="3.30.200.20">
    <property type="entry name" value="Phosphorylase Kinase, domain 1"/>
    <property type="match status" value="1"/>
</dbReference>
<dbReference type="GO" id="GO:0004672">
    <property type="term" value="F:protein kinase activity"/>
    <property type="evidence" value="ECO:0007669"/>
    <property type="project" value="InterPro"/>
</dbReference>
<dbReference type="AlphaFoldDB" id="A0A0D9WEC3"/>
<dbReference type="SUPFAM" id="SSF56112">
    <property type="entry name" value="Protein kinase-like (PK-like)"/>
    <property type="match status" value="1"/>
</dbReference>
<reference evidence="2" key="3">
    <citation type="submission" date="2015-04" db="UniProtKB">
        <authorList>
            <consortium name="EnsemblPlants"/>
        </authorList>
    </citation>
    <scope>IDENTIFICATION</scope>
</reference>
<reference evidence="2 3" key="1">
    <citation type="submission" date="2012-08" db="EMBL/GenBank/DDBJ databases">
        <title>Oryza genome evolution.</title>
        <authorList>
            <person name="Wing R.A."/>
        </authorList>
    </citation>
    <scope>NUCLEOTIDE SEQUENCE</scope>
</reference>
<dbReference type="Gramene" id="LPERR05G07290.1">
    <property type="protein sequence ID" value="LPERR05G07290.1"/>
    <property type="gene ID" value="LPERR05G07290"/>
</dbReference>
<evidence type="ECO:0000259" key="1">
    <source>
        <dbReference type="Pfam" id="PF07714"/>
    </source>
</evidence>
<reference evidence="3" key="2">
    <citation type="submission" date="2013-12" db="EMBL/GenBank/DDBJ databases">
        <authorList>
            <person name="Yu Y."/>
            <person name="Lee S."/>
            <person name="de Baynast K."/>
            <person name="Wissotski M."/>
            <person name="Liu L."/>
            <person name="Talag J."/>
            <person name="Goicoechea J."/>
            <person name="Angelova A."/>
            <person name="Jetty R."/>
            <person name="Kudrna D."/>
            <person name="Golser W."/>
            <person name="Rivera L."/>
            <person name="Zhang J."/>
            <person name="Wing R."/>
        </authorList>
    </citation>
    <scope>NUCLEOTIDE SEQUENCE</scope>
</reference>
<dbReference type="Pfam" id="PF07714">
    <property type="entry name" value="PK_Tyr_Ser-Thr"/>
    <property type="match status" value="1"/>
</dbReference>
<dbReference type="PANTHER" id="PTHR45631">
    <property type="entry name" value="OS07G0107800 PROTEIN-RELATED"/>
    <property type="match status" value="1"/>
</dbReference>
<protein>
    <recommendedName>
        <fullName evidence="1">Serine-threonine/tyrosine-protein kinase catalytic domain-containing protein</fullName>
    </recommendedName>
</protein>
<accession>A0A0D9WEC3</accession>
<name>A0A0D9WEC3_9ORYZ</name>